<dbReference type="InterPro" id="IPR038287">
    <property type="entry name" value="Cse2_sf"/>
</dbReference>
<evidence type="ECO:0000313" key="1">
    <source>
        <dbReference type="EMBL" id="OWT60151.1"/>
    </source>
</evidence>
<dbReference type="AlphaFoldDB" id="A0A225MKV0"/>
<dbReference type="CDD" id="cd09731">
    <property type="entry name" value="Cse2_I-E"/>
    <property type="match status" value="1"/>
</dbReference>
<dbReference type="EMBL" id="NJIH01000006">
    <property type="protein sequence ID" value="OWT60151.1"/>
    <property type="molecule type" value="Genomic_DNA"/>
</dbReference>
<evidence type="ECO:0000313" key="2">
    <source>
        <dbReference type="Proteomes" id="UP000214603"/>
    </source>
</evidence>
<comment type="caution">
    <text evidence="1">The sequence shown here is derived from an EMBL/GenBank/DDBJ whole genome shotgun (WGS) entry which is preliminary data.</text>
</comment>
<reference evidence="2" key="1">
    <citation type="submission" date="2017-06" db="EMBL/GenBank/DDBJ databases">
        <title>Herbaspirillum phytohormonus sp. nov., isolated from the root nodule of Robinia pseudoacacia in lead-zinc mine.</title>
        <authorList>
            <person name="Fan M."/>
            <person name="Lin Y."/>
        </authorList>
    </citation>
    <scope>NUCLEOTIDE SEQUENCE [LARGE SCALE GENOMIC DNA]</scope>
    <source>
        <strain evidence="2">SC-089</strain>
    </source>
</reference>
<dbReference type="OrthoDB" id="69928at2"/>
<protein>
    <submittedName>
        <fullName evidence="1">Type I-E CRISPR-associated protein Cse2/CasB</fullName>
    </submittedName>
</protein>
<dbReference type="Gene3D" id="1.10.520.40">
    <property type="entry name" value="CRISPR-associated protein Cse2"/>
    <property type="match status" value="1"/>
</dbReference>
<name>A0A225MKV0_9BURK</name>
<sequence>MSEHARSFVRHLQRLNGEPVGETVPGKGVRPRDRGAMAALRRSLSFDPGTYPRAFPYVEPFMGSEQPYRDARRRAYYLAAGLYALNPIQCDQPFARSLAHLAHKRIGQGGSADGVESRLMALLGSQSENVGQYLRQLTTLLAAENGGCDYAALTDDLCIWMNPFAGSDGLDRIRQKWARQFYQVAVSVDE</sequence>
<dbReference type="Pfam" id="PF09485">
    <property type="entry name" value="CRISPR_Cse2"/>
    <property type="match status" value="1"/>
</dbReference>
<dbReference type="InterPro" id="IPR013382">
    <property type="entry name" value="CRISPR-assoc_prot_Cse2"/>
</dbReference>
<keyword evidence="2" id="KW-1185">Reference proteome</keyword>
<gene>
    <name evidence="1" type="primary">casB</name>
    <name evidence="1" type="ORF">CEY11_10790</name>
</gene>
<organism evidence="1 2">
    <name type="scientific">Candidimonas nitroreducens</name>
    <dbReference type="NCBI Taxonomy" id="683354"/>
    <lineage>
        <taxon>Bacteria</taxon>
        <taxon>Pseudomonadati</taxon>
        <taxon>Pseudomonadota</taxon>
        <taxon>Betaproteobacteria</taxon>
        <taxon>Burkholderiales</taxon>
        <taxon>Alcaligenaceae</taxon>
        <taxon>Candidimonas</taxon>
    </lineage>
</organism>
<dbReference type="RefSeq" id="WP_088603409.1">
    <property type="nucleotide sequence ID" value="NZ_NJIH01000006.1"/>
</dbReference>
<accession>A0A225MKV0</accession>
<dbReference type="Proteomes" id="UP000214603">
    <property type="component" value="Unassembled WGS sequence"/>
</dbReference>
<proteinExistence type="predicted"/>
<dbReference type="NCBIfam" id="TIGR02548">
    <property type="entry name" value="casB_cse2"/>
    <property type="match status" value="1"/>
</dbReference>